<keyword evidence="2 4" id="KW-0560">Oxidoreductase</keyword>
<dbReference type="InterPro" id="IPR016160">
    <property type="entry name" value="Ald_DH_CS_CYS"/>
</dbReference>
<sequence length="500" mass="51935">MSGGKSFVLDPGVQAFLARDHGAFVEGKTASQGGAGIAVHDPSTGGAISRVAAATAQDVDQAVTSARRAFEDARWRGLTPAAREHILLRFADLIDSHADALAQLETLEQGKSIIIARHLEVAGAVQWTRYAAGLATKITGMTLDVSGAPPGSRAFAYTQRAPVGVVAGIVPWNFPLAIAIWKIAPALAAGCSIVLKPSEFTPLTALRLAELAIEAGVPPGVFNVITGDGATAGNALVGSPSIAKISFTGSTAVGKTIGRRAADTMTHVTLELGGKNPAIVLADADVDTTVAGLSTGAFANQGQVCAAASRIYIEASIFDQIAAGLEQTVRGMVVGPGLDPAAQINPLVSAVHRDKVMRFLSEARDDRLELIQGQGGPNPSGFYVPPTLVISPSPDSRLAREEVFGPVLALTPVADVKEALRLANGSELGLAASLWTRDLNAAFALIPRIEAGTVWVNSHLPIDPNVPFGGFKQSGIGQDFGPRWLDGYTHEKSVWIVHGA</sequence>
<dbReference type="InterPro" id="IPR016161">
    <property type="entry name" value="Ald_DH/histidinol_DH"/>
</dbReference>
<dbReference type="Gene3D" id="3.40.605.10">
    <property type="entry name" value="Aldehyde Dehydrogenase, Chain A, domain 1"/>
    <property type="match status" value="1"/>
</dbReference>
<dbReference type="EMBL" id="JACEIB010000004">
    <property type="protein sequence ID" value="MBA2933966.1"/>
    <property type="molecule type" value="Genomic_DNA"/>
</dbReference>
<evidence type="ECO:0000256" key="4">
    <source>
        <dbReference type="RuleBase" id="RU003345"/>
    </source>
</evidence>
<evidence type="ECO:0000259" key="5">
    <source>
        <dbReference type="Pfam" id="PF00171"/>
    </source>
</evidence>
<evidence type="ECO:0000256" key="3">
    <source>
        <dbReference type="PROSITE-ProRule" id="PRU10007"/>
    </source>
</evidence>
<dbReference type="Gene3D" id="3.40.309.10">
    <property type="entry name" value="Aldehyde Dehydrogenase, Chain A, domain 2"/>
    <property type="match status" value="1"/>
</dbReference>
<accession>A0A838L747</accession>
<proteinExistence type="inferred from homology"/>
<organism evidence="6 7">
    <name type="scientific">Sphingomonas chungangi</name>
    <dbReference type="NCBI Taxonomy" id="2683589"/>
    <lineage>
        <taxon>Bacteria</taxon>
        <taxon>Pseudomonadati</taxon>
        <taxon>Pseudomonadota</taxon>
        <taxon>Alphaproteobacteria</taxon>
        <taxon>Sphingomonadales</taxon>
        <taxon>Sphingomonadaceae</taxon>
        <taxon>Sphingomonas</taxon>
    </lineage>
</organism>
<protein>
    <submittedName>
        <fullName evidence="6">Aldehyde dehydrogenase family protein</fullName>
    </submittedName>
</protein>
<dbReference type="InterPro" id="IPR015590">
    <property type="entry name" value="Aldehyde_DH_dom"/>
</dbReference>
<feature type="domain" description="Aldehyde dehydrogenase" evidence="5">
    <location>
        <begin position="31"/>
        <end position="494"/>
    </location>
</feature>
<dbReference type="GO" id="GO:0016620">
    <property type="term" value="F:oxidoreductase activity, acting on the aldehyde or oxo group of donors, NAD or NADP as acceptor"/>
    <property type="evidence" value="ECO:0007669"/>
    <property type="project" value="InterPro"/>
</dbReference>
<dbReference type="Pfam" id="PF00171">
    <property type="entry name" value="Aldedh"/>
    <property type="match status" value="1"/>
</dbReference>
<dbReference type="InterPro" id="IPR029510">
    <property type="entry name" value="Ald_DH_CS_GLU"/>
</dbReference>
<dbReference type="InterPro" id="IPR016163">
    <property type="entry name" value="Ald_DH_C"/>
</dbReference>
<comment type="similarity">
    <text evidence="1 4">Belongs to the aldehyde dehydrogenase family.</text>
</comment>
<comment type="caution">
    <text evidence="6">The sequence shown here is derived from an EMBL/GenBank/DDBJ whole genome shotgun (WGS) entry which is preliminary data.</text>
</comment>
<keyword evidence="7" id="KW-1185">Reference proteome</keyword>
<dbReference type="AlphaFoldDB" id="A0A838L747"/>
<evidence type="ECO:0000313" key="6">
    <source>
        <dbReference type="EMBL" id="MBA2933966.1"/>
    </source>
</evidence>
<reference evidence="6 7" key="1">
    <citation type="submission" date="2020-07" db="EMBL/GenBank/DDBJ databases">
        <authorList>
            <person name="Sun Q."/>
        </authorList>
    </citation>
    <scope>NUCLEOTIDE SEQUENCE [LARGE SCALE GENOMIC DNA]</scope>
    <source>
        <strain evidence="6 7">CGMCC 1.13654</strain>
    </source>
</reference>
<feature type="active site" evidence="3">
    <location>
        <position position="271"/>
    </location>
</feature>
<dbReference type="Proteomes" id="UP000570166">
    <property type="component" value="Unassembled WGS sequence"/>
</dbReference>
<dbReference type="InterPro" id="IPR016162">
    <property type="entry name" value="Ald_DH_N"/>
</dbReference>
<dbReference type="PROSITE" id="PS00687">
    <property type="entry name" value="ALDEHYDE_DEHYDR_GLU"/>
    <property type="match status" value="1"/>
</dbReference>
<dbReference type="PROSITE" id="PS00070">
    <property type="entry name" value="ALDEHYDE_DEHYDR_CYS"/>
    <property type="match status" value="1"/>
</dbReference>
<gene>
    <name evidence="6" type="ORF">HZF05_07620</name>
</gene>
<evidence type="ECO:0000313" key="7">
    <source>
        <dbReference type="Proteomes" id="UP000570166"/>
    </source>
</evidence>
<dbReference type="RefSeq" id="WP_160365574.1">
    <property type="nucleotide sequence ID" value="NZ_JACEIB010000004.1"/>
</dbReference>
<dbReference type="SUPFAM" id="SSF53720">
    <property type="entry name" value="ALDH-like"/>
    <property type="match status" value="1"/>
</dbReference>
<name>A0A838L747_9SPHN</name>
<dbReference type="PANTHER" id="PTHR11699">
    <property type="entry name" value="ALDEHYDE DEHYDROGENASE-RELATED"/>
    <property type="match status" value="1"/>
</dbReference>
<evidence type="ECO:0000256" key="1">
    <source>
        <dbReference type="ARBA" id="ARBA00009986"/>
    </source>
</evidence>
<evidence type="ECO:0000256" key="2">
    <source>
        <dbReference type="ARBA" id="ARBA00023002"/>
    </source>
</evidence>
<dbReference type="FunFam" id="3.40.605.10:FF:000007">
    <property type="entry name" value="NAD/NADP-dependent betaine aldehyde dehydrogenase"/>
    <property type="match status" value="1"/>
</dbReference>